<dbReference type="EMBL" id="JACCKA010000042">
    <property type="protein sequence ID" value="NZA25917.1"/>
    <property type="molecule type" value="Genomic_DNA"/>
</dbReference>
<dbReference type="Pfam" id="PF14891">
    <property type="entry name" value="Peptidase_M91"/>
    <property type="match status" value="1"/>
</dbReference>
<dbReference type="RefSeq" id="WP_180677717.1">
    <property type="nucleotide sequence ID" value="NZ_JACCKA010000042.1"/>
</dbReference>
<dbReference type="InterPro" id="IPR022385">
    <property type="entry name" value="Rhs_assc_core"/>
</dbReference>
<dbReference type="Pfam" id="PF25023">
    <property type="entry name" value="TEN_YD-shell"/>
    <property type="match status" value="1"/>
</dbReference>
<dbReference type="PANTHER" id="PTHR32305:SF15">
    <property type="entry name" value="PROTEIN RHSA-RELATED"/>
    <property type="match status" value="1"/>
</dbReference>
<feature type="signal peptide" evidence="3">
    <location>
        <begin position="1"/>
        <end position="23"/>
    </location>
</feature>
<feature type="domain" description="Teneurin-like YD-shell" evidence="4">
    <location>
        <begin position="24"/>
        <end position="123"/>
    </location>
</feature>
<proteinExistence type="predicted"/>
<keyword evidence="1" id="KW-0677">Repeat</keyword>
<dbReference type="PANTHER" id="PTHR32305">
    <property type="match status" value="1"/>
</dbReference>
<sequence length="289" mass="31500">MNVQRMLQALALLVLIVAQPSQAAETVRYIHTDALGSVVAVTDASGAVIERREYEPYGAQLTPAVADGPGYTGHVQDAATGLTYMQQRYYDSTLGMFLSVDPVTAYDNPINQFHRYRYANSSPYRFVDPDGRVVAIAGTKEQEKALQTEIKTLASRPAGRALYDKLSESKNTHTIRVPDSSRGERNSTQATSMNGHLDENGNRGKGSGSTILVDPAPENPTKPVFVSLAHEMGHATAMDAGEQSKDFTREAGTTPPGEVQSMEAENAVRREHGLPERASYYPKDTRPLD</sequence>
<feature type="region of interest" description="Disordered" evidence="2">
    <location>
        <begin position="169"/>
        <end position="223"/>
    </location>
</feature>
<evidence type="ECO:0000256" key="3">
    <source>
        <dbReference type="SAM" id="SignalP"/>
    </source>
</evidence>
<evidence type="ECO:0000259" key="4">
    <source>
        <dbReference type="Pfam" id="PF25023"/>
    </source>
</evidence>
<reference evidence="5 6" key="1">
    <citation type="submission" date="2020-07" db="EMBL/GenBank/DDBJ databases">
        <title>Luteimonas sp. SJ-92.</title>
        <authorList>
            <person name="Huang X.-X."/>
            <person name="Xu L."/>
            <person name="Sun J.-Q."/>
        </authorList>
    </citation>
    <scope>NUCLEOTIDE SEQUENCE [LARGE SCALE GENOMIC DNA]</scope>
    <source>
        <strain evidence="5 6">SJ-92</strain>
    </source>
</reference>
<keyword evidence="6" id="KW-1185">Reference proteome</keyword>
<protein>
    <recommendedName>
        <fullName evidence="4">Teneurin-like YD-shell domain-containing protein</fullName>
    </recommendedName>
</protein>
<dbReference type="Proteomes" id="UP000578091">
    <property type="component" value="Unassembled WGS sequence"/>
</dbReference>
<dbReference type="NCBIfam" id="TIGR03696">
    <property type="entry name" value="Rhs_assc_core"/>
    <property type="match status" value="1"/>
</dbReference>
<accession>A0A853JB84</accession>
<dbReference type="Gene3D" id="2.180.10.10">
    <property type="entry name" value="RHS repeat-associated core"/>
    <property type="match status" value="1"/>
</dbReference>
<keyword evidence="3" id="KW-0732">Signal</keyword>
<evidence type="ECO:0000256" key="2">
    <source>
        <dbReference type="SAM" id="MobiDB-lite"/>
    </source>
</evidence>
<gene>
    <name evidence="5" type="ORF">H0E84_05930</name>
</gene>
<feature type="region of interest" description="Disordered" evidence="2">
    <location>
        <begin position="240"/>
        <end position="289"/>
    </location>
</feature>
<evidence type="ECO:0000313" key="5">
    <source>
        <dbReference type="EMBL" id="NZA25917.1"/>
    </source>
</evidence>
<dbReference type="AlphaFoldDB" id="A0A853JB84"/>
<feature type="compositionally biased region" description="Basic and acidic residues" evidence="2">
    <location>
        <begin position="266"/>
        <end position="275"/>
    </location>
</feature>
<name>A0A853JB84_9GAMM</name>
<evidence type="ECO:0000256" key="1">
    <source>
        <dbReference type="ARBA" id="ARBA00022737"/>
    </source>
</evidence>
<feature type="chain" id="PRO_5032992779" description="Teneurin-like YD-shell domain-containing protein" evidence="3">
    <location>
        <begin position="24"/>
        <end position="289"/>
    </location>
</feature>
<comment type="caution">
    <text evidence="5">The sequence shown here is derived from an EMBL/GenBank/DDBJ whole genome shotgun (WGS) entry which is preliminary data.</text>
</comment>
<dbReference type="InterPro" id="IPR028208">
    <property type="entry name" value="Effector_pro_NleD-like"/>
</dbReference>
<dbReference type="InterPro" id="IPR050708">
    <property type="entry name" value="T6SS_VgrG/RHS"/>
</dbReference>
<evidence type="ECO:0000313" key="6">
    <source>
        <dbReference type="Proteomes" id="UP000578091"/>
    </source>
</evidence>
<dbReference type="InterPro" id="IPR056823">
    <property type="entry name" value="TEN-like_YD-shell"/>
</dbReference>
<organism evidence="5 6">
    <name type="scientific">Luteimonas salinisoli</name>
    <dbReference type="NCBI Taxonomy" id="2752307"/>
    <lineage>
        <taxon>Bacteria</taxon>
        <taxon>Pseudomonadati</taxon>
        <taxon>Pseudomonadota</taxon>
        <taxon>Gammaproteobacteria</taxon>
        <taxon>Lysobacterales</taxon>
        <taxon>Lysobacteraceae</taxon>
        <taxon>Luteimonas</taxon>
    </lineage>
</organism>